<organism evidence="2 3">
    <name type="scientific">Eschrichtius robustus</name>
    <name type="common">California gray whale</name>
    <name type="synonym">Eschrichtius gibbosus</name>
    <dbReference type="NCBI Taxonomy" id="9764"/>
    <lineage>
        <taxon>Eukaryota</taxon>
        <taxon>Metazoa</taxon>
        <taxon>Chordata</taxon>
        <taxon>Craniata</taxon>
        <taxon>Vertebrata</taxon>
        <taxon>Euteleostomi</taxon>
        <taxon>Mammalia</taxon>
        <taxon>Eutheria</taxon>
        <taxon>Laurasiatheria</taxon>
        <taxon>Artiodactyla</taxon>
        <taxon>Whippomorpha</taxon>
        <taxon>Cetacea</taxon>
        <taxon>Mysticeti</taxon>
        <taxon>Eschrichtiidae</taxon>
        <taxon>Eschrichtius</taxon>
    </lineage>
</organism>
<evidence type="ECO:0000313" key="3">
    <source>
        <dbReference type="Proteomes" id="UP001159641"/>
    </source>
</evidence>
<protein>
    <submittedName>
        <fullName evidence="2">Uncharacterized protein</fullName>
    </submittedName>
</protein>
<proteinExistence type="predicted"/>
<comment type="caution">
    <text evidence="2">The sequence shown here is derived from an EMBL/GenBank/DDBJ whole genome shotgun (WGS) entry which is preliminary data.</text>
</comment>
<feature type="compositionally biased region" description="Gly residues" evidence="1">
    <location>
        <begin position="73"/>
        <end position="86"/>
    </location>
</feature>
<evidence type="ECO:0000313" key="2">
    <source>
        <dbReference type="EMBL" id="KAJ8797684.1"/>
    </source>
</evidence>
<gene>
    <name evidence="2" type="ORF">J1605_017110</name>
</gene>
<dbReference type="Proteomes" id="UP001159641">
    <property type="component" value="Unassembled WGS sequence"/>
</dbReference>
<evidence type="ECO:0000256" key="1">
    <source>
        <dbReference type="SAM" id="MobiDB-lite"/>
    </source>
</evidence>
<accession>A0AB34I293</accession>
<feature type="region of interest" description="Disordered" evidence="1">
    <location>
        <begin position="34"/>
        <end position="122"/>
    </location>
</feature>
<dbReference type="EMBL" id="JAIQCJ010000162">
    <property type="protein sequence ID" value="KAJ8797684.1"/>
    <property type="molecule type" value="Genomic_DNA"/>
</dbReference>
<sequence length="122" mass="12598">MGSSASVRLVPLPWNCVVLGRILSKSKHLTLHPVPENIRKERRRVPRGAWKSAAGRGHDAHGSPTQAAPAILGGSGRPAPGLGGWARGVKVRSSGGCSGAGSGRLPQPRRASGSSFRPSVAK</sequence>
<feature type="compositionally biased region" description="Polar residues" evidence="1">
    <location>
        <begin position="112"/>
        <end position="122"/>
    </location>
</feature>
<keyword evidence="3" id="KW-1185">Reference proteome</keyword>
<reference evidence="2 3" key="1">
    <citation type="submission" date="2022-11" db="EMBL/GenBank/DDBJ databases">
        <title>Whole genome sequence of Eschrichtius robustus ER-17-0199.</title>
        <authorList>
            <person name="Bruniche-Olsen A."/>
            <person name="Black A.N."/>
            <person name="Fields C.J."/>
            <person name="Walden K."/>
            <person name="Dewoody J.A."/>
        </authorList>
    </citation>
    <scope>NUCLEOTIDE SEQUENCE [LARGE SCALE GENOMIC DNA]</scope>
    <source>
        <strain evidence="2">ER-17-0199</strain>
        <tissue evidence="2">Blubber</tissue>
    </source>
</reference>
<dbReference type="AlphaFoldDB" id="A0AB34I293"/>
<name>A0AB34I293_ESCRO</name>